<dbReference type="AlphaFoldDB" id="A0A9Q6LUT6"/>
<dbReference type="InterPro" id="IPR036010">
    <property type="entry name" value="2Fe-2S_ferredoxin-like_sf"/>
</dbReference>
<dbReference type="InterPro" id="IPR008333">
    <property type="entry name" value="Cbr1-like_FAD-bd_dom"/>
</dbReference>
<dbReference type="Proteomes" id="UP000422232">
    <property type="component" value="Chromosome"/>
</dbReference>
<evidence type="ECO:0000256" key="1">
    <source>
        <dbReference type="ARBA" id="ARBA00022448"/>
    </source>
</evidence>
<dbReference type="SUPFAM" id="SSF63380">
    <property type="entry name" value="Riboflavin synthase domain-like"/>
    <property type="match status" value="1"/>
</dbReference>
<evidence type="ECO:0000313" key="6">
    <source>
        <dbReference type="Proteomes" id="UP000422232"/>
    </source>
</evidence>
<dbReference type="SUPFAM" id="SSF54292">
    <property type="entry name" value="2Fe-2S ferredoxin-like"/>
    <property type="match status" value="1"/>
</dbReference>
<keyword evidence="3" id="KW-0274">FAD</keyword>
<evidence type="ECO:0000256" key="4">
    <source>
        <dbReference type="ARBA" id="ARBA00023004"/>
    </source>
</evidence>
<dbReference type="InterPro" id="IPR039261">
    <property type="entry name" value="FNR_nucleotide-bd"/>
</dbReference>
<dbReference type="Pfam" id="PF00175">
    <property type="entry name" value="NAD_binding_1"/>
    <property type="match status" value="1"/>
</dbReference>
<dbReference type="EC" id="1.14.13.7" evidence="5"/>
<keyword evidence="1" id="KW-0813">Transport</keyword>
<dbReference type="Pfam" id="PF00970">
    <property type="entry name" value="FAD_binding_6"/>
    <property type="match status" value="1"/>
</dbReference>
<name>A0A9Q6LUT6_PISSA</name>
<dbReference type="PROSITE" id="PS51384">
    <property type="entry name" value="FAD_FR"/>
    <property type="match status" value="1"/>
</dbReference>
<dbReference type="PRINTS" id="PR00410">
    <property type="entry name" value="PHEHYDRXLASE"/>
</dbReference>
<evidence type="ECO:0000256" key="2">
    <source>
        <dbReference type="ARBA" id="ARBA00022630"/>
    </source>
</evidence>
<dbReference type="EMBL" id="CP038908">
    <property type="protein sequence ID" value="QGO04981.1"/>
    <property type="molecule type" value="Genomic_DNA"/>
</dbReference>
<dbReference type="InterPro" id="IPR017927">
    <property type="entry name" value="FAD-bd_FR_type"/>
</dbReference>
<accession>A0A9Q6LUT6</accession>
<organism evidence="5 6">
    <name type="scientific">Piscirickettsia salmonis</name>
    <dbReference type="NCBI Taxonomy" id="1238"/>
    <lineage>
        <taxon>Bacteria</taxon>
        <taxon>Pseudomonadati</taxon>
        <taxon>Pseudomonadota</taxon>
        <taxon>Gammaproteobacteria</taxon>
        <taxon>Thiotrichales</taxon>
        <taxon>Piscirickettsiaceae</taxon>
        <taxon>Piscirickettsia</taxon>
    </lineage>
</organism>
<dbReference type="GeneID" id="66741984"/>
<evidence type="ECO:0000256" key="3">
    <source>
        <dbReference type="ARBA" id="ARBA00022827"/>
    </source>
</evidence>
<keyword evidence="5" id="KW-0560">Oxidoreductase</keyword>
<protein>
    <submittedName>
        <fullName evidence="5">Phenol hydroxylase P5 protein</fullName>
        <ecNumber evidence="5">1.14.13.7</ecNumber>
    </submittedName>
</protein>
<evidence type="ECO:0000313" key="5">
    <source>
        <dbReference type="EMBL" id="QGO04981.1"/>
    </source>
</evidence>
<dbReference type="SUPFAM" id="SSF52343">
    <property type="entry name" value="Ferredoxin reductase-like, C-terminal NADP-linked domain"/>
    <property type="match status" value="1"/>
</dbReference>
<dbReference type="Gene3D" id="3.10.20.30">
    <property type="match status" value="1"/>
</dbReference>
<keyword evidence="4" id="KW-0408">Iron</keyword>
<dbReference type="GO" id="GO:0051537">
    <property type="term" value="F:2 iron, 2 sulfur cluster binding"/>
    <property type="evidence" value="ECO:0007669"/>
    <property type="project" value="InterPro"/>
</dbReference>
<dbReference type="Pfam" id="PF00111">
    <property type="entry name" value="Fer2"/>
    <property type="match status" value="1"/>
</dbReference>
<keyword evidence="6" id="KW-1185">Reference proteome</keyword>
<dbReference type="Gene3D" id="3.40.50.80">
    <property type="entry name" value="Nucleotide-binding domain of ferredoxin-NADP reductase (FNR) module"/>
    <property type="match status" value="1"/>
</dbReference>
<dbReference type="PANTHER" id="PTHR43644:SF1">
    <property type="entry name" value="NAD(P)H-FLAVIN REDUCTASE"/>
    <property type="match status" value="1"/>
</dbReference>
<reference evidence="5 6" key="1">
    <citation type="submission" date="2019-04" db="EMBL/GenBank/DDBJ databases">
        <title>Complete genome sequencing of Piscirickettsia salmonis strain Psal-009.</title>
        <authorList>
            <person name="Schober I."/>
            <person name="Bunk B."/>
            <person name="Sproer C."/>
            <person name="Carril G.P."/>
            <person name="Riedel T."/>
            <person name="Flores-Herrera P.A."/>
            <person name="Nourdin-Galindo G."/>
            <person name="Marshall S.H."/>
            <person name="Overmann J."/>
        </authorList>
    </citation>
    <scope>NUCLEOTIDE SEQUENCE [LARGE SCALE GENOMIC DNA]</scope>
    <source>
        <strain evidence="5 6">Psal-009</strain>
    </source>
</reference>
<dbReference type="GO" id="GO:0018662">
    <property type="term" value="F:phenol 2-monooxygenase activity"/>
    <property type="evidence" value="ECO:0007669"/>
    <property type="project" value="UniProtKB-EC"/>
</dbReference>
<dbReference type="InterPro" id="IPR001433">
    <property type="entry name" value="OxRdtase_FAD/NAD-bd"/>
</dbReference>
<dbReference type="InterPro" id="IPR006058">
    <property type="entry name" value="2Fe2S_fd_BS"/>
</dbReference>
<dbReference type="InterPro" id="IPR012675">
    <property type="entry name" value="Beta-grasp_dom_sf"/>
</dbReference>
<dbReference type="CDD" id="cd00207">
    <property type="entry name" value="fer2"/>
    <property type="match status" value="1"/>
</dbReference>
<dbReference type="PROSITE" id="PS00197">
    <property type="entry name" value="2FE2S_FER_1"/>
    <property type="match status" value="1"/>
</dbReference>
<dbReference type="InterPro" id="IPR001041">
    <property type="entry name" value="2Fe-2S_ferredoxin-type"/>
</dbReference>
<dbReference type="PROSITE" id="PS51085">
    <property type="entry name" value="2FE2S_FER_2"/>
    <property type="match status" value="1"/>
</dbReference>
<dbReference type="PANTHER" id="PTHR43644">
    <property type="entry name" value="NA(+)-TRANSLOCATING NADH-QUINONE REDUCTASE SUBUNIT"/>
    <property type="match status" value="1"/>
</dbReference>
<dbReference type="RefSeq" id="WP_016211489.1">
    <property type="nucleotide sequence ID" value="NZ_CP012413.1"/>
</dbReference>
<gene>
    <name evidence="5" type="primary">mphP</name>
    <name evidence="5" type="ORF">Psal009_00861</name>
</gene>
<keyword evidence="2" id="KW-0285">Flavoprotein</keyword>
<sequence length="350" mass="39325">MPNQVTIENSDSYFNVEEDETILDAALRQGIDLPFSCQAGVCGACRGQVSAGEIDYGAIEIFGLLPEEESAGFVLTCSAKITTDIILKMDGNSLYTPPQSCNDQFDTQEVIMTVLSQDNMGDDIYRLTLQHEASFLYQAGQYIDVIVNEEICCPLSIANAPHVYSGVIELHIRKTHTMPSWGNWVLEQAAKKKQLRIRGPKGQVVAKNLNVRPQLLIAGGTGFSQCKALLEQIFLHKAKDSEAAVYLYWGGRHREGLYLHQQVKDWLAEYQYFRYVPVLSQAVGHDRWGGRRGLIHQAVLDDFETLHGFDVYVVGPMEMVKCAFWGCVAKGLPKSQFYSDFLEFMDFNEK</sequence>
<dbReference type="Gene3D" id="2.40.30.10">
    <property type="entry name" value="Translation factors"/>
    <property type="match status" value="1"/>
</dbReference>
<proteinExistence type="predicted"/>
<dbReference type="InterPro" id="IPR017938">
    <property type="entry name" value="Riboflavin_synthase-like_b-brl"/>
</dbReference>